<dbReference type="InterPro" id="IPR050483">
    <property type="entry name" value="CoA-transferase_III_domain"/>
</dbReference>
<comment type="caution">
    <text evidence="2">The sequence shown here is derived from an EMBL/GenBank/DDBJ whole genome shotgun (WGS) entry which is preliminary data.</text>
</comment>
<name>A0ABT0CJW7_9HYPH</name>
<dbReference type="InterPro" id="IPR003673">
    <property type="entry name" value="CoA-Trfase_fam_III"/>
</dbReference>
<dbReference type="PANTHER" id="PTHR48207">
    <property type="entry name" value="SUCCINATE--HYDROXYMETHYLGLUTARATE COA-TRANSFERASE"/>
    <property type="match status" value="1"/>
</dbReference>
<dbReference type="GO" id="GO:0016740">
    <property type="term" value="F:transferase activity"/>
    <property type="evidence" value="ECO:0007669"/>
    <property type="project" value="UniProtKB-KW"/>
</dbReference>
<sequence>MDKSNLPLAGIRVIELARVLAGPWAGQMLADLGADVIKIENPDGGDDTRAWGPPFVMGKDGENLSAAYYHSTNRGKRSIAVDLKTEEGRDTVHRLIATADVVIENFKVGGLVKYGLDFASLVKQHPKLIYCSITGFGQDGPYAARAGYDYIVQGMSGFMSVTGAPDGEPMKAGVAIADIFTGIYAVTAIQAALIHVMKTGQGQHIDMALLDVQSAVMANQNMNFLASGKAPARLGNAHPNISPYEVVPTSDGHIILAVGNDGQFRKLCNILKLDGVADDERFATNRARVANRDEVRRRVTAATATIAKTELLAACERDGVPAGPINSIAETFDDPQVKARGLRIDLQDADGNIIPGVRTPIVFSGTPLAYDRPSPRLGEHTEAVMAELATLETGKKSA</sequence>
<dbReference type="InterPro" id="IPR044855">
    <property type="entry name" value="CoA-Trfase_III_dom3_sf"/>
</dbReference>
<dbReference type="Gene3D" id="3.30.1540.10">
    <property type="entry name" value="formyl-coa transferase, domain 3"/>
    <property type="match status" value="1"/>
</dbReference>
<keyword evidence="1 2" id="KW-0808">Transferase</keyword>
<dbReference type="RefSeq" id="WP_241598356.1">
    <property type="nucleotide sequence ID" value="NZ_JAKVIN010000002.1"/>
</dbReference>
<dbReference type="Gene3D" id="3.40.50.10540">
    <property type="entry name" value="Crotonobetainyl-coa:carnitine coa-transferase, domain 1"/>
    <property type="match status" value="1"/>
</dbReference>
<evidence type="ECO:0000313" key="3">
    <source>
        <dbReference type="Proteomes" id="UP001201844"/>
    </source>
</evidence>
<protein>
    <submittedName>
        <fullName evidence="2">CoA transferase</fullName>
    </submittedName>
</protein>
<evidence type="ECO:0000256" key="1">
    <source>
        <dbReference type="ARBA" id="ARBA00022679"/>
    </source>
</evidence>
<keyword evidence="3" id="KW-1185">Reference proteome</keyword>
<evidence type="ECO:0000313" key="2">
    <source>
        <dbReference type="EMBL" id="MCJ8148554.1"/>
    </source>
</evidence>
<proteinExistence type="predicted"/>
<dbReference type="Pfam" id="PF02515">
    <property type="entry name" value="CoA_transf_3"/>
    <property type="match status" value="1"/>
</dbReference>
<dbReference type="PANTHER" id="PTHR48207:SF3">
    <property type="entry name" value="SUCCINATE--HYDROXYMETHYLGLUTARATE COA-TRANSFERASE"/>
    <property type="match status" value="1"/>
</dbReference>
<accession>A0ABT0CJW7</accession>
<dbReference type="SUPFAM" id="SSF89796">
    <property type="entry name" value="CoA-transferase family III (CaiB/BaiF)"/>
    <property type="match status" value="1"/>
</dbReference>
<organism evidence="2 3">
    <name type="scientific">Shinella sedimenti</name>
    <dbReference type="NCBI Taxonomy" id="2919913"/>
    <lineage>
        <taxon>Bacteria</taxon>
        <taxon>Pseudomonadati</taxon>
        <taxon>Pseudomonadota</taxon>
        <taxon>Alphaproteobacteria</taxon>
        <taxon>Hyphomicrobiales</taxon>
        <taxon>Rhizobiaceae</taxon>
        <taxon>Shinella</taxon>
    </lineage>
</organism>
<gene>
    <name evidence="2" type="ORF">MKI86_05350</name>
</gene>
<dbReference type="EMBL" id="JAKVIN010000002">
    <property type="protein sequence ID" value="MCJ8148554.1"/>
    <property type="molecule type" value="Genomic_DNA"/>
</dbReference>
<dbReference type="InterPro" id="IPR023606">
    <property type="entry name" value="CoA-Trfase_III_dom_1_sf"/>
</dbReference>
<reference evidence="2 3" key="1">
    <citation type="submission" date="2022-02" db="EMBL/GenBank/DDBJ databases">
        <title>Shinella B3.7 sp. nov., isolated from Sediment (Zhairuo Island).</title>
        <authorList>
            <person name="Chen G."/>
        </authorList>
    </citation>
    <scope>NUCLEOTIDE SEQUENCE [LARGE SCALE GENOMIC DNA]</scope>
    <source>
        <strain evidence="2 3">B3.7</strain>
    </source>
</reference>
<dbReference type="Proteomes" id="UP001201844">
    <property type="component" value="Unassembled WGS sequence"/>
</dbReference>